<dbReference type="Proteomes" id="UP000178650">
    <property type="component" value="Unassembled WGS sequence"/>
</dbReference>
<feature type="domain" description="SET" evidence="1">
    <location>
        <begin position="1"/>
        <end position="117"/>
    </location>
</feature>
<dbReference type="Gene3D" id="2.170.270.10">
    <property type="entry name" value="SET domain"/>
    <property type="match status" value="1"/>
</dbReference>
<dbReference type="GO" id="GO:0006886">
    <property type="term" value="P:intracellular protein transport"/>
    <property type="evidence" value="ECO:0007669"/>
    <property type="project" value="InterPro"/>
</dbReference>
<dbReference type="SMART" id="SM00317">
    <property type="entry name" value="SET"/>
    <property type="match status" value="1"/>
</dbReference>
<dbReference type="STRING" id="1802223.A2358_02460"/>
<evidence type="ECO:0000259" key="1">
    <source>
        <dbReference type="PROSITE" id="PS50280"/>
    </source>
</evidence>
<protein>
    <recommendedName>
        <fullName evidence="1">SET domain-containing protein</fullName>
    </recommendedName>
</protein>
<dbReference type="InterPro" id="IPR046341">
    <property type="entry name" value="SET_dom_sf"/>
</dbReference>
<dbReference type="SUPFAM" id="SSF82199">
    <property type="entry name" value="SET domain"/>
    <property type="match status" value="1"/>
</dbReference>
<gene>
    <name evidence="2" type="ORF">A2358_02460</name>
</gene>
<organism evidence="2 3">
    <name type="scientific">Candidatus Staskawiczbacteria bacterium RIFOXYB1_FULL_37_44</name>
    <dbReference type="NCBI Taxonomy" id="1802223"/>
    <lineage>
        <taxon>Bacteria</taxon>
        <taxon>Candidatus Staskawicziibacteriota</taxon>
    </lineage>
</organism>
<dbReference type="InterPro" id="IPR001214">
    <property type="entry name" value="SET_dom"/>
</dbReference>
<evidence type="ECO:0000313" key="3">
    <source>
        <dbReference type="Proteomes" id="UP000178650"/>
    </source>
</evidence>
<evidence type="ECO:0000313" key="2">
    <source>
        <dbReference type="EMBL" id="OGZ78188.1"/>
    </source>
</evidence>
<dbReference type="GO" id="GO:0005737">
    <property type="term" value="C:cytoplasm"/>
    <property type="evidence" value="ECO:0007669"/>
    <property type="project" value="InterPro"/>
</dbReference>
<accession>A0A1G2IVM4</accession>
<dbReference type="PROSITE" id="PS50280">
    <property type="entry name" value="SET"/>
    <property type="match status" value="1"/>
</dbReference>
<dbReference type="EMBL" id="MHPJ01000026">
    <property type="protein sequence ID" value="OGZ78188.1"/>
    <property type="molecule type" value="Genomic_DNA"/>
</dbReference>
<comment type="caution">
    <text evidence="2">The sequence shown here is derived from an EMBL/GenBank/DDBJ whole genome shotgun (WGS) entry which is preliminary data.</text>
</comment>
<name>A0A1G2IVM4_9BACT</name>
<sequence>MILVKTNLGVSKIEGIGLFANEDIKKGTIVIKNNDNFGIAKYFEEQWKQMEKELSKESFRQIKKYAYKDKQDGLHCLCLDDTRFINHSKNPNIKTIGDNDVAVRDIEKGEEILIDYTVFCANEDLENEKYLKIDK</sequence>
<reference evidence="2 3" key="1">
    <citation type="journal article" date="2016" name="Nat. Commun.">
        <title>Thousands of microbial genomes shed light on interconnected biogeochemical processes in an aquifer system.</title>
        <authorList>
            <person name="Anantharaman K."/>
            <person name="Brown C.T."/>
            <person name="Hug L.A."/>
            <person name="Sharon I."/>
            <person name="Castelle C.J."/>
            <person name="Probst A.J."/>
            <person name="Thomas B.C."/>
            <person name="Singh A."/>
            <person name="Wilkins M.J."/>
            <person name="Karaoz U."/>
            <person name="Brodie E.L."/>
            <person name="Williams K.H."/>
            <person name="Hubbard S.S."/>
            <person name="Banfield J.F."/>
        </authorList>
    </citation>
    <scope>NUCLEOTIDE SEQUENCE [LARGE SCALE GENOMIC DNA]</scope>
</reference>
<dbReference type="Pfam" id="PF00856">
    <property type="entry name" value="SET"/>
    <property type="match status" value="1"/>
</dbReference>
<dbReference type="AlphaFoldDB" id="A0A1G2IVM4"/>
<proteinExistence type="predicted"/>